<sequence>MNAKIILLTLFSFMPVRDNVVNAWEACCGKCVGSGYCTACTSCNYCKHCNSGGSCGVCRSSSMSGSSSNSSSSSSSGSNGSSERNSGRGLEYGSTNNSFYSPGSAPKKRMKKQQQEQYYVNRKYLHVRTGPGEKYTIIDKLNYGTHVYLQGVYTNGWCLIHYYGADLTLKSGYVLRAYIDHYTI</sequence>
<dbReference type="Proteomes" id="UP001207742">
    <property type="component" value="Unassembled WGS sequence"/>
</dbReference>
<feature type="region of interest" description="Disordered" evidence="1">
    <location>
        <begin position="66"/>
        <end position="107"/>
    </location>
</feature>
<evidence type="ECO:0000313" key="3">
    <source>
        <dbReference type="EMBL" id="MCW3486294.1"/>
    </source>
</evidence>
<dbReference type="SMART" id="SM00287">
    <property type="entry name" value="SH3b"/>
    <property type="match status" value="1"/>
</dbReference>
<proteinExistence type="predicted"/>
<dbReference type="RefSeq" id="WP_264733110.1">
    <property type="nucleotide sequence ID" value="NZ_JAPDNR010000001.1"/>
</dbReference>
<name>A0ABT3IRF5_9BACT</name>
<feature type="domain" description="SH3b" evidence="2">
    <location>
        <begin position="115"/>
        <end position="178"/>
    </location>
</feature>
<reference evidence="3 4" key="1">
    <citation type="submission" date="2022-10" db="EMBL/GenBank/DDBJ databases">
        <title>Chitinophaga nivalis PC15 sp. nov., isolated from Pyeongchang county, South Korea.</title>
        <authorList>
            <person name="Trinh H.N."/>
        </authorList>
    </citation>
    <scope>NUCLEOTIDE SEQUENCE [LARGE SCALE GENOMIC DNA]</scope>
    <source>
        <strain evidence="3 4">PC14</strain>
    </source>
</reference>
<keyword evidence="4" id="KW-1185">Reference proteome</keyword>
<accession>A0ABT3IRF5</accession>
<dbReference type="Gene3D" id="2.30.30.40">
    <property type="entry name" value="SH3 Domains"/>
    <property type="match status" value="1"/>
</dbReference>
<dbReference type="Pfam" id="PF08239">
    <property type="entry name" value="SH3_3"/>
    <property type="match status" value="1"/>
</dbReference>
<dbReference type="InterPro" id="IPR003646">
    <property type="entry name" value="SH3-like_bac-type"/>
</dbReference>
<evidence type="ECO:0000313" key="4">
    <source>
        <dbReference type="Proteomes" id="UP001207742"/>
    </source>
</evidence>
<organism evidence="3 4">
    <name type="scientific">Chitinophaga nivalis</name>
    <dbReference type="NCBI Taxonomy" id="2991709"/>
    <lineage>
        <taxon>Bacteria</taxon>
        <taxon>Pseudomonadati</taxon>
        <taxon>Bacteroidota</taxon>
        <taxon>Chitinophagia</taxon>
        <taxon>Chitinophagales</taxon>
        <taxon>Chitinophagaceae</taxon>
        <taxon>Chitinophaga</taxon>
    </lineage>
</organism>
<protein>
    <submittedName>
        <fullName evidence="3">SH3 domain-containing protein</fullName>
    </submittedName>
</protein>
<evidence type="ECO:0000256" key="1">
    <source>
        <dbReference type="SAM" id="MobiDB-lite"/>
    </source>
</evidence>
<comment type="caution">
    <text evidence="3">The sequence shown here is derived from an EMBL/GenBank/DDBJ whole genome shotgun (WGS) entry which is preliminary data.</text>
</comment>
<feature type="compositionally biased region" description="Low complexity" evidence="1">
    <location>
        <begin position="66"/>
        <end position="89"/>
    </location>
</feature>
<evidence type="ECO:0000259" key="2">
    <source>
        <dbReference type="SMART" id="SM00287"/>
    </source>
</evidence>
<gene>
    <name evidence="3" type="ORF">OL497_20500</name>
</gene>
<dbReference type="EMBL" id="JAPDNS010000002">
    <property type="protein sequence ID" value="MCW3486294.1"/>
    <property type="molecule type" value="Genomic_DNA"/>
</dbReference>